<gene>
    <name evidence="2" type="ORF">UV8b_02292</name>
</gene>
<accession>A0A8E5MFZ5</accession>
<dbReference type="AlphaFoldDB" id="A0A8E5MFZ5"/>
<protein>
    <submittedName>
        <fullName evidence="2">Uncharacterized protein</fullName>
    </submittedName>
</protein>
<dbReference type="RefSeq" id="XP_042995724.1">
    <property type="nucleotide sequence ID" value="XM_043139790.1"/>
</dbReference>
<feature type="compositionally biased region" description="Basic and acidic residues" evidence="1">
    <location>
        <begin position="1"/>
        <end position="19"/>
    </location>
</feature>
<feature type="region of interest" description="Disordered" evidence="1">
    <location>
        <begin position="1"/>
        <end position="25"/>
    </location>
</feature>
<dbReference type="GeneID" id="66063070"/>
<evidence type="ECO:0000256" key="1">
    <source>
        <dbReference type="SAM" id="MobiDB-lite"/>
    </source>
</evidence>
<keyword evidence="3" id="KW-1185">Reference proteome</keyword>
<organism evidence="2 3">
    <name type="scientific">Ustilaginoidea virens</name>
    <name type="common">Rice false smut fungus</name>
    <name type="synonym">Villosiclava virens</name>
    <dbReference type="NCBI Taxonomy" id="1159556"/>
    <lineage>
        <taxon>Eukaryota</taxon>
        <taxon>Fungi</taxon>
        <taxon>Dikarya</taxon>
        <taxon>Ascomycota</taxon>
        <taxon>Pezizomycotina</taxon>
        <taxon>Sordariomycetes</taxon>
        <taxon>Hypocreomycetidae</taxon>
        <taxon>Hypocreales</taxon>
        <taxon>Clavicipitaceae</taxon>
        <taxon>Ustilaginoidea</taxon>
    </lineage>
</organism>
<dbReference type="Proteomes" id="UP000027002">
    <property type="component" value="Chromosome 2"/>
</dbReference>
<dbReference type="KEGG" id="uvi:66063070"/>
<name>A0A8E5MFZ5_USTVR</name>
<proteinExistence type="predicted"/>
<reference evidence="2" key="1">
    <citation type="submission" date="2020-03" db="EMBL/GenBank/DDBJ databases">
        <title>A mixture of massive structural variations and highly conserved coding sequences in Ustilaginoidea virens genome.</title>
        <authorList>
            <person name="Zhang K."/>
            <person name="Zhao Z."/>
            <person name="Zhang Z."/>
            <person name="Li Y."/>
            <person name="Hsiang T."/>
            <person name="Sun W."/>
        </authorList>
    </citation>
    <scope>NUCLEOTIDE SEQUENCE</scope>
    <source>
        <strain evidence="2">UV-8b</strain>
    </source>
</reference>
<evidence type="ECO:0000313" key="3">
    <source>
        <dbReference type="Proteomes" id="UP000027002"/>
    </source>
</evidence>
<sequence>MIPTPELRRRPTRCERSEEQQQQQQQVFAWPLGNNGDDVQCTPQDKALGSWFRTRKTRGKLPEPALGVCKAGKMHCVTVRS</sequence>
<dbReference type="EMBL" id="CP072754">
    <property type="protein sequence ID" value="QUC18051.1"/>
    <property type="molecule type" value="Genomic_DNA"/>
</dbReference>
<evidence type="ECO:0000313" key="2">
    <source>
        <dbReference type="EMBL" id="QUC18051.1"/>
    </source>
</evidence>